<evidence type="ECO:0000313" key="3">
    <source>
        <dbReference type="RefSeq" id="XP_011306035.1"/>
    </source>
</evidence>
<organism evidence="2 3">
    <name type="scientific">Fopius arisanus</name>
    <dbReference type="NCBI Taxonomy" id="64838"/>
    <lineage>
        <taxon>Eukaryota</taxon>
        <taxon>Metazoa</taxon>
        <taxon>Ecdysozoa</taxon>
        <taxon>Arthropoda</taxon>
        <taxon>Hexapoda</taxon>
        <taxon>Insecta</taxon>
        <taxon>Pterygota</taxon>
        <taxon>Neoptera</taxon>
        <taxon>Endopterygota</taxon>
        <taxon>Hymenoptera</taxon>
        <taxon>Apocrita</taxon>
        <taxon>Ichneumonoidea</taxon>
        <taxon>Braconidae</taxon>
        <taxon>Opiinae</taxon>
        <taxon>Fopius</taxon>
    </lineage>
</organism>
<dbReference type="PANTHER" id="PTHR45913">
    <property type="entry name" value="EPM2A-INTERACTING PROTEIN 1"/>
    <property type="match status" value="1"/>
</dbReference>
<sequence>MESPTTTSRHASFNPEWENTYACSQINEKIVCLLCGLELSTEISIQRHHQSRHPDFSVNFPLNSQVRVSEILSKKSEMSSSIDLNLCNDNSSTRVLMSFQVAQKLVKDLGSFEDIEVYQNFFADAMRAMFGSTHLEARINRFVDNLELSRSAIAERIESIADDLESQILNDLAQCDYFSCQVVAASHLSDQVQVIVFVRMIFHDLSTREDLFTIFSVSRNHTDLDLHKAFKKEFLSVCISLDKLAGITTDGSSIMSGFVAQCRADPDFPRFKSFHCVLHRLSLCCEEIQVKPVITSADKIVELIISEGSNQRLSELFGDEDNLDELFCYSGVDWLRKRSMLQKFYDNFGEIVDFLKTSDKIFPELCHPDWLSTLAYIVDLNQLISWQTREMEDTSNYLHQNFESIEELKSAMEYAVDSFEDNSISDLFPRLKNLVSEDDTPFDSDKFLVLTDNFLESLMNRFGDVTETQWVINYLRCSRSKKESSGIVSSVIWGCHPVNFSDIANEIGNLPVDDDLSLLDSEVGTWQRILQSKSYPNLLKVYKRIRCSFTTTRLCDRAIFHMSQISSKQSVLSNCDIKKAVLLCVSSRQPDLHGLAARVLD</sequence>
<feature type="domain" description="C2H2-type" evidence="1">
    <location>
        <begin position="32"/>
        <end position="53"/>
    </location>
</feature>
<evidence type="ECO:0000313" key="2">
    <source>
        <dbReference type="Proteomes" id="UP000694866"/>
    </source>
</evidence>
<evidence type="ECO:0000259" key="1">
    <source>
        <dbReference type="PROSITE" id="PS00028"/>
    </source>
</evidence>
<dbReference type="PROSITE" id="PS00028">
    <property type="entry name" value="ZINC_FINGER_C2H2_1"/>
    <property type="match status" value="1"/>
</dbReference>
<proteinExistence type="predicted"/>
<dbReference type="PANTHER" id="PTHR45913:SF21">
    <property type="entry name" value="DUF4371 DOMAIN-CONTAINING PROTEIN"/>
    <property type="match status" value="1"/>
</dbReference>
<accession>A0A9R1TAW1</accession>
<dbReference type="KEGG" id="fas:105268292"/>
<reference evidence="3" key="1">
    <citation type="submission" date="2025-08" db="UniProtKB">
        <authorList>
            <consortium name="RefSeq"/>
        </authorList>
    </citation>
    <scope>IDENTIFICATION</scope>
    <source>
        <strain evidence="3">USDA-PBARC FA_bdor</strain>
        <tissue evidence="3">Whole organism</tissue>
    </source>
</reference>
<dbReference type="Proteomes" id="UP000694866">
    <property type="component" value="Unplaced"/>
</dbReference>
<dbReference type="AlphaFoldDB" id="A0A9R1TAW1"/>
<dbReference type="InterPro" id="IPR013087">
    <property type="entry name" value="Znf_C2H2_type"/>
</dbReference>
<name>A0A9R1TAW1_9HYME</name>
<keyword evidence="2" id="KW-1185">Reference proteome</keyword>
<protein>
    <recommendedName>
        <fullName evidence="1">C2H2-type domain-containing protein</fullName>
    </recommendedName>
</protein>
<gene>
    <name evidence="3" type="primary">LOC105268292</name>
</gene>
<dbReference type="OrthoDB" id="7613943at2759"/>
<dbReference type="RefSeq" id="XP_011306035.1">
    <property type="nucleotide sequence ID" value="XM_011307733.1"/>
</dbReference>
<dbReference type="GeneID" id="105268292"/>